<dbReference type="PANTHER" id="PTHR42967:SF1">
    <property type="entry name" value="MBL FOLD METALLO-HYDROLASE"/>
    <property type="match status" value="1"/>
</dbReference>
<dbReference type="Pfam" id="PF13483">
    <property type="entry name" value="Lactamase_B_3"/>
    <property type="match status" value="1"/>
</dbReference>
<dbReference type="AlphaFoldDB" id="A0A3N5AW24"/>
<dbReference type="EMBL" id="RKRE01000001">
    <property type="protein sequence ID" value="RPF49426.1"/>
    <property type="molecule type" value="Genomic_DNA"/>
</dbReference>
<organism evidence="1 2">
    <name type="scientific">Thermodesulfitimonas autotrophica</name>
    <dbReference type="NCBI Taxonomy" id="1894989"/>
    <lineage>
        <taxon>Bacteria</taxon>
        <taxon>Bacillati</taxon>
        <taxon>Bacillota</taxon>
        <taxon>Clostridia</taxon>
        <taxon>Thermoanaerobacterales</taxon>
        <taxon>Thermoanaerobacteraceae</taxon>
        <taxon>Thermodesulfitimonas</taxon>
    </lineage>
</organism>
<evidence type="ECO:0000313" key="2">
    <source>
        <dbReference type="Proteomes" id="UP000282654"/>
    </source>
</evidence>
<keyword evidence="2" id="KW-1185">Reference proteome</keyword>
<evidence type="ECO:0000313" key="1">
    <source>
        <dbReference type="EMBL" id="RPF49426.1"/>
    </source>
</evidence>
<proteinExistence type="predicted"/>
<dbReference type="Gene3D" id="3.60.15.10">
    <property type="entry name" value="Ribonuclease Z/Hydroxyacylglutathione hydrolase-like"/>
    <property type="match status" value="1"/>
</dbReference>
<dbReference type="InterPro" id="IPR036866">
    <property type="entry name" value="RibonucZ/Hydroxyglut_hydro"/>
</dbReference>
<accession>A0A3N5AW24</accession>
<comment type="caution">
    <text evidence="1">The sequence shown here is derived from an EMBL/GenBank/DDBJ whole genome shotgun (WGS) entry which is preliminary data.</text>
</comment>
<protein>
    <submittedName>
        <fullName evidence="1">L-ascorbate metabolism protein UlaG (Beta-lactamase superfamily)</fullName>
    </submittedName>
</protein>
<sequence length="211" mass="22838">MQLKWLGHACFLLTTREGTKIVTDPFDATVGYPLPQVVPDIVTVSHQHFDHNAVGVLKGNPTVVEGTGARQIKGVNIRGIATFHDKKLGAERGPNTVFVIEADGITVCHLGDLGHPLDAGKLQEIGPVDILLVPCGGTYTIDADEAAALVKAMKPRVAVPMHYKTEYLKFPITPVDNFLRHFPAAERRTVLELSPDDLPAPTAVVVLELSR</sequence>
<reference evidence="1 2" key="1">
    <citation type="submission" date="2018-11" db="EMBL/GenBank/DDBJ databases">
        <title>Genomic Encyclopedia of Type Strains, Phase IV (KMG-IV): sequencing the most valuable type-strain genomes for metagenomic binning, comparative biology and taxonomic classification.</title>
        <authorList>
            <person name="Goeker M."/>
        </authorList>
    </citation>
    <scope>NUCLEOTIDE SEQUENCE [LARGE SCALE GENOMIC DNA]</scope>
    <source>
        <strain evidence="1 2">DSM 102936</strain>
    </source>
</reference>
<gene>
    <name evidence="1" type="ORF">EDD75_0236</name>
</gene>
<dbReference type="PANTHER" id="PTHR42967">
    <property type="entry name" value="METAL DEPENDENT HYDROLASE"/>
    <property type="match status" value="1"/>
</dbReference>
<dbReference type="Proteomes" id="UP000282654">
    <property type="component" value="Unassembled WGS sequence"/>
</dbReference>
<dbReference type="RefSeq" id="WP_123926842.1">
    <property type="nucleotide sequence ID" value="NZ_RKRE01000001.1"/>
</dbReference>
<dbReference type="SUPFAM" id="SSF56281">
    <property type="entry name" value="Metallo-hydrolase/oxidoreductase"/>
    <property type="match status" value="1"/>
</dbReference>
<name>A0A3N5AW24_9THEO</name>
<dbReference type="OrthoDB" id="9789133at2"/>